<evidence type="ECO:0000256" key="6">
    <source>
        <dbReference type="ARBA" id="ARBA00022989"/>
    </source>
</evidence>
<evidence type="ECO:0000256" key="9">
    <source>
        <dbReference type="RuleBase" id="RU369079"/>
    </source>
</evidence>
<keyword evidence="7 9" id="KW-0472">Membrane</keyword>
<dbReference type="InterPro" id="IPR055348">
    <property type="entry name" value="DctQ"/>
</dbReference>
<keyword evidence="3" id="KW-1003">Cell membrane</keyword>
<dbReference type="AlphaFoldDB" id="A0A1I2C1Y8"/>
<sequence>MPQLYRRAEFAVGATILAVITGLVFVAAVMRFFGQPLIWSVDMAQLLFIWLCFIGATRALRERAHLGVDLLIRFLPFAARRWVETVIALATLVFLGILAWQGYGLTMMNLERQFGDSGLSYAWVTIAVPVGCVLLSVAIVRNLVQSWRSADELIFARNPVRETAPSEL</sequence>
<evidence type="ECO:0000256" key="7">
    <source>
        <dbReference type="ARBA" id="ARBA00023136"/>
    </source>
</evidence>
<comment type="subunit">
    <text evidence="9">The complex comprises the extracytoplasmic solute receptor protein and the two transmembrane proteins.</text>
</comment>
<keyword evidence="6 9" id="KW-1133">Transmembrane helix</keyword>
<keyword evidence="4 9" id="KW-0997">Cell inner membrane</keyword>
<evidence type="ECO:0000259" key="10">
    <source>
        <dbReference type="Pfam" id="PF04290"/>
    </source>
</evidence>
<dbReference type="InterPro" id="IPR007387">
    <property type="entry name" value="TRAP_DctQ"/>
</dbReference>
<comment type="similarity">
    <text evidence="8 9">Belongs to the TRAP transporter small permease family.</text>
</comment>
<dbReference type="Pfam" id="PF04290">
    <property type="entry name" value="DctQ"/>
    <property type="match status" value="1"/>
</dbReference>
<feature type="transmembrane region" description="Helical" evidence="9">
    <location>
        <begin position="12"/>
        <end position="33"/>
    </location>
</feature>
<dbReference type="GO" id="GO:0015740">
    <property type="term" value="P:C4-dicarboxylate transport"/>
    <property type="evidence" value="ECO:0007669"/>
    <property type="project" value="TreeGrafter"/>
</dbReference>
<comment type="function">
    <text evidence="9">Part of the tripartite ATP-independent periplasmic (TRAP) transport system.</text>
</comment>
<gene>
    <name evidence="11" type="ORF">SAMN04515678_11281</name>
</gene>
<evidence type="ECO:0000256" key="1">
    <source>
        <dbReference type="ARBA" id="ARBA00004429"/>
    </source>
</evidence>
<protein>
    <recommendedName>
        <fullName evidence="9">TRAP transporter small permease protein</fullName>
    </recommendedName>
</protein>
<dbReference type="OrthoDB" id="7843639at2"/>
<dbReference type="EMBL" id="FOMS01000012">
    <property type="protein sequence ID" value="SFE62357.1"/>
    <property type="molecule type" value="Genomic_DNA"/>
</dbReference>
<dbReference type="GO" id="GO:0022857">
    <property type="term" value="F:transmembrane transporter activity"/>
    <property type="evidence" value="ECO:0007669"/>
    <property type="project" value="UniProtKB-UniRule"/>
</dbReference>
<evidence type="ECO:0000256" key="3">
    <source>
        <dbReference type="ARBA" id="ARBA00022475"/>
    </source>
</evidence>
<evidence type="ECO:0000256" key="5">
    <source>
        <dbReference type="ARBA" id="ARBA00022692"/>
    </source>
</evidence>
<evidence type="ECO:0000256" key="8">
    <source>
        <dbReference type="ARBA" id="ARBA00038436"/>
    </source>
</evidence>
<feature type="transmembrane region" description="Helical" evidence="9">
    <location>
        <begin position="81"/>
        <end position="100"/>
    </location>
</feature>
<organism evidence="11 12">
    <name type="scientific">Roseivivax sediminis</name>
    <dbReference type="NCBI Taxonomy" id="936889"/>
    <lineage>
        <taxon>Bacteria</taxon>
        <taxon>Pseudomonadati</taxon>
        <taxon>Pseudomonadota</taxon>
        <taxon>Alphaproteobacteria</taxon>
        <taxon>Rhodobacterales</taxon>
        <taxon>Roseobacteraceae</taxon>
        <taxon>Roseivivax</taxon>
    </lineage>
</organism>
<evidence type="ECO:0000256" key="2">
    <source>
        <dbReference type="ARBA" id="ARBA00022448"/>
    </source>
</evidence>
<evidence type="ECO:0000256" key="4">
    <source>
        <dbReference type="ARBA" id="ARBA00022519"/>
    </source>
</evidence>
<reference evidence="11 12" key="1">
    <citation type="submission" date="2016-10" db="EMBL/GenBank/DDBJ databases">
        <authorList>
            <person name="Varghese N."/>
            <person name="Submissions S."/>
        </authorList>
    </citation>
    <scope>NUCLEOTIDE SEQUENCE [LARGE SCALE GENOMIC DNA]</scope>
    <source>
        <strain evidence="12">YIM D21,KCTC 23444,ACCC 10710</strain>
    </source>
</reference>
<dbReference type="GO" id="GO:0005886">
    <property type="term" value="C:plasma membrane"/>
    <property type="evidence" value="ECO:0007669"/>
    <property type="project" value="UniProtKB-SubCell"/>
</dbReference>
<accession>A0A1I2C1Y8</accession>
<evidence type="ECO:0000313" key="11">
    <source>
        <dbReference type="EMBL" id="SFE62357.1"/>
    </source>
</evidence>
<dbReference type="PANTHER" id="PTHR35011:SF2">
    <property type="entry name" value="2,3-DIKETO-L-GULONATE TRAP TRANSPORTER SMALL PERMEASE PROTEIN YIAM"/>
    <property type="match status" value="1"/>
</dbReference>
<dbReference type="PANTHER" id="PTHR35011">
    <property type="entry name" value="2,3-DIKETO-L-GULONATE TRAP TRANSPORTER SMALL PERMEASE PROTEIN YIAM"/>
    <property type="match status" value="1"/>
</dbReference>
<keyword evidence="2 9" id="KW-0813">Transport</keyword>
<keyword evidence="5 9" id="KW-0812">Transmembrane</keyword>
<keyword evidence="12" id="KW-1185">Reference proteome</keyword>
<dbReference type="RefSeq" id="WP_149757418.1">
    <property type="nucleotide sequence ID" value="NZ_FOMS01000012.1"/>
</dbReference>
<feature type="transmembrane region" description="Helical" evidence="9">
    <location>
        <begin position="39"/>
        <end position="60"/>
    </location>
</feature>
<feature type="transmembrane region" description="Helical" evidence="9">
    <location>
        <begin position="120"/>
        <end position="140"/>
    </location>
</feature>
<dbReference type="Proteomes" id="UP000325289">
    <property type="component" value="Unassembled WGS sequence"/>
</dbReference>
<comment type="subcellular location">
    <subcellularLocation>
        <location evidence="1 9">Cell inner membrane</location>
        <topology evidence="1 9">Multi-pass membrane protein</topology>
    </subcellularLocation>
</comment>
<name>A0A1I2C1Y8_9RHOB</name>
<evidence type="ECO:0000313" key="12">
    <source>
        <dbReference type="Proteomes" id="UP000325289"/>
    </source>
</evidence>
<feature type="domain" description="Tripartite ATP-independent periplasmic transporters DctQ component" evidence="10">
    <location>
        <begin position="20"/>
        <end position="148"/>
    </location>
</feature>
<proteinExistence type="inferred from homology"/>